<comment type="subcellular location">
    <subcellularLocation>
        <location evidence="1">Nucleus</location>
    </subcellularLocation>
</comment>
<dbReference type="InterPro" id="IPR008676">
    <property type="entry name" value="MRG"/>
</dbReference>
<dbReference type="InterPro" id="IPR016197">
    <property type="entry name" value="Chromo-like_dom_sf"/>
</dbReference>
<evidence type="ECO:0000256" key="6">
    <source>
        <dbReference type="ARBA" id="ARBA00023163"/>
    </source>
</evidence>
<dbReference type="InterPro" id="IPR038217">
    <property type="entry name" value="MRG_C_sf"/>
</dbReference>
<reference evidence="9 10" key="1">
    <citation type="journal article" date="2016" name="Proc. Natl. Acad. Sci. U.S.A.">
        <title>Comparative genomics of biotechnologically important yeasts.</title>
        <authorList>
            <person name="Riley R."/>
            <person name="Haridas S."/>
            <person name="Wolfe K.H."/>
            <person name="Lopes M.R."/>
            <person name="Hittinger C.T."/>
            <person name="Goeker M."/>
            <person name="Salamov A.A."/>
            <person name="Wisecaver J.H."/>
            <person name="Long T.M."/>
            <person name="Calvey C.H."/>
            <person name="Aerts A.L."/>
            <person name="Barry K.W."/>
            <person name="Choi C."/>
            <person name="Clum A."/>
            <person name="Coughlan A.Y."/>
            <person name="Deshpande S."/>
            <person name="Douglass A.P."/>
            <person name="Hanson S.J."/>
            <person name="Klenk H.-P."/>
            <person name="LaButti K.M."/>
            <person name="Lapidus A."/>
            <person name="Lindquist E.A."/>
            <person name="Lipzen A.M."/>
            <person name="Meier-Kolthoff J.P."/>
            <person name="Ohm R.A."/>
            <person name="Otillar R.P."/>
            <person name="Pangilinan J.L."/>
            <person name="Peng Y."/>
            <person name="Rokas A."/>
            <person name="Rosa C.A."/>
            <person name="Scheuner C."/>
            <person name="Sibirny A.A."/>
            <person name="Slot J.C."/>
            <person name="Stielow J.B."/>
            <person name="Sun H."/>
            <person name="Kurtzman C.P."/>
            <person name="Blackwell M."/>
            <person name="Grigoriev I.V."/>
            <person name="Jeffries T.W."/>
        </authorList>
    </citation>
    <scope>NUCLEOTIDE SEQUENCE [LARGE SCALE GENOMIC DNA]</scope>
    <source>
        <strain evidence="10">ATCC 18201 / CBS 1600 / BCRC 20928 / JCM 3617 / NBRC 0987 / NRRL Y-1542</strain>
    </source>
</reference>
<feature type="domain" description="Chromo" evidence="8">
    <location>
        <begin position="18"/>
        <end position="96"/>
    </location>
</feature>
<proteinExistence type="inferred from homology"/>
<keyword evidence="6" id="KW-0804">Transcription</keyword>
<dbReference type="GO" id="GO:0032221">
    <property type="term" value="C:Rpd3S complex"/>
    <property type="evidence" value="ECO:0007669"/>
    <property type="project" value="TreeGrafter"/>
</dbReference>
<dbReference type="InterPro" id="IPR026541">
    <property type="entry name" value="MRG_dom"/>
</dbReference>
<accession>A0A1E4S7I7</accession>
<evidence type="ECO:0000313" key="9">
    <source>
        <dbReference type="EMBL" id="ODV75475.1"/>
    </source>
</evidence>
<dbReference type="GO" id="GO:0006355">
    <property type="term" value="P:regulation of DNA-templated transcription"/>
    <property type="evidence" value="ECO:0007669"/>
    <property type="project" value="InterPro"/>
</dbReference>
<evidence type="ECO:0000256" key="3">
    <source>
        <dbReference type="ARBA" id="ARBA00018505"/>
    </source>
</evidence>
<keyword evidence="7" id="KW-0539">Nucleus</keyword>
<comment type="similarity">
    <text evidence="2">Belongs to the MRG family.</text>
</comment>
<evidence type="ECO:0000259" key="8">
    <source>
        <dbReference type="SMART" id="SM00298"/>
    </source>
</evidence>
<dbReference type="OMA" id="HKFFDIE"/>
<dbReference type="SMART" id="SM00298">
    <property type="entry name" value="CHROMO"/>
    <property type="match status" value="1"/>
</dbReference>
<dbReference type="GeneID" id="30988797"/>
<keyword evidence="5" id="KW-0805">Transcription regulation</keyword>
<dbReference type="AlphaFoldDB" id="A0A1E4S7I7"/>
<dbReference type="STRING" id="983966.A0A1E4S7I7"/>
<dbReference type="InterPro" id="IPR000953">
    <property type="entry name" value="Chromo/chromo_shadow_dom"/>
</dbReference>
<protein>
    <recommendedName>
        <fullName evidence="3">Chromatin modification-related protein EAF3</fullName>
    </recommendedName>
</protein>
<evidence type="ECO:0000256" key="1">
    <source>
        <dbReference type="ARBA" id="ARBA00004123"/>
    </source>
</evidence>
<name>A0A1E4S7I7_CYBJN</name>
<evidence type="ECO:0000256" key="4">
    <source>
        <dbReference type="ARBA" id="ARBA00022853"/>
    </source>
</evidence>
<evidence type="ECO:0000313" key="10">
    <source>
        <dbReference type="Proteomes" id="UP000094389"/>
    </source>
</evidence>
<dbReference type="PROSITE" id="PS51640">
    <property type="entry name" value="MRG"/>
    <property type="match status" value="1"/>
</dbReference>
<dbReference type="Pfam" id="PF05712">
    <property type="entry name" value="MRG"/>
    <property type="match status" value="1"/>
</dbReference>
<keyword evidence="4" id="KW-0156">Chromatin regulator</keyword>
<dbReference type="SUPFAM" id="SSF54160">
    <property type="entry name" value="Chromo domain-like"/>
    <property type="match status" value="1"/>
</dbReference>
<dbReference type="OrthoDB" id="124855at2759"/>
<dbReference type="PANTHER" id="PTHR10880">
    <property type="entry name" value="MORTALITY FACTOR 4-LIKE PROTEIN"/>
    <property type="match status" value="1"/>
</dbReference>
<dbReference type="Gene3D" id="1.10.274.30">
    <property type="entry name" value="MRG domain"/>
    <property type="match status" value="1"/>
</dbReference>
<evidence type="ECO:0000256" key="2">
    <source>
        <dbReference type="ARBA" id="ARBA00009093"/>
    </source>
</evidence>
<dbReference type="GO" id="GO:0006338">
    <property type="term" value="P:chromatin remodeling"/>
    <property type="evidence" value="ECO:0007669"/>
    <property type="project" value="UniProtKB-ARBA"/>
</dbReference>
<dbReference type="EMBL" id="KV453926">
    <property type="protein sequence ID" value="ODV75475.1"/>
    <property type="molecule type" value="Genomic_DNA"/>
</dbReference>
<keyword evidence="10" id="KW-1185">Reference proteome</keyword>
<evidence type="ECO:0000256" key="7">
    <source>
        <dbReference type="ARBA" id="ARBA00023242"/>
    </source>
</evidence>
<organism evidence="9 10">
    <name type="scientific">Cyberlindnera jadinii (strain ATCC 18201 / CBS 1600 / BCRC 20928 / JCM 3617 / NBRC 0987 / NRRL Y-1542)</name>
    <name type="common">Torula yeast</name>
    <name type="synonym">Candida utilis</name>
    <dbReference type="NCBI Taxonomy" id="983966"/>
    <lineage>
        <taxon>Eukaryota</taxon>
        <taxon>Fungi</taxon>
        <taxon>Dikarya</taxon>
        <taxon>Ascomycota</taxon>
        <taxon>Saccharomycotina</taxon>
        <taxon>Saccharomycetes</taxon>
        <taxon>Phaffomycetales</taxon>
        <taxon>Phaffomycetaceae</taxon>
        <taxon>Cyberlindnera</taxon>
    </lineage>
</organism>
<gene>
    <name evidence="9" type="ORF">CYBJADRAFT_166207</name>
</gene>
<dbReference type="Proteomes" id="UP000094389">
    <property type="component" value="Unassembled WGS sequence"/>
</dbReference>
<sequence>MTDLIVNAKCLAYHGPLLYEAKIVKVHEPGEDVVQTKDGEEPVKWDEIPEELKNDKTYYIHYKGWKSSWDEWVDISRLKELTLDNLQLQKSLKKAALTSTSSVSATNSKRTLNVSKSSTSTALVTRANRRRHDMDMETEEEYLRKPEINILIPDTLKSLLVDDWELVTKEHQLLSLPTKPNVDSLLRTFRQSLGRKSSVENEILDEFLSGMRIYFNRSLGNILLYRFERQQYLEITKDPKLKDQEPSQIYGAEHLLRLMVSLPALIAQTTMDQQSVGTLKDHIEQLLNYLDRNKKLFFLKRYENVTPAYEALSKNV</sequence>
<dbReference type="PIRSF" id="PIRSF038133">
    <property type="entry name" value="HAT_Nua4_EAF3/MRG15"/>
    <property type="match status" value="1"/>
</dbReference>
<dbReference type="PANTHER" id="PTHR10880:SF15">
    <property type="entry name" value="MSL COMPLEX SUBUNIT 3"/>
    <property type="match status" value="1"/>
</dbReference>
<evidence type="ECO:0000256" key="5">
    <source>
        <dbReference type="ARBA" id="ARBA00023015"/>
    </source>
</evidence>
<dbReference type="Gene3D" id="2.30.30.140">
    <property type="match status" value="1"/>
</dbReference>
<dbReference type="InterPro" id="IPR025995">
    <property type="entry name" value="Tudor-knot"/>
</dbReference>
<dbReference type="Pfam" id="PF11717">
    <property type="entry name" value="Tudor-knot"/>
    <property type="match status" value="1"/>
</dbReference>
<dbReference type="GO" id="GO:0035267">
    <property type="term" value="C:NuA4 histone acetyltransferase complex"/>
    <property type="evidence" value="ECO:0007669"/>
    <property type="project" value="TreeGrafter"/>
</dbReference>
<dbReference type="RefSeq" id="XP_020072514.1">
    <property type="nucleotide sequence ID" value="XM_020214401.1"/>
</dbReference>